<gene>
    <name evidence="2" type="ORF">M0R89_13410</name>
</gene>
<dbReference type="EMBL" id="CP096659">
    <property type="protein sequence ID" value="UPV73535.1"/>
    <property type="molecule type" value="Genomic_DNA"/>
</dbReference>
<organism evidence="2 3">
    <name type="scientific">Halorussus limi</name>
    <dbReference type="NCBI Taxonomy" id="2938695"/>
    <lineage>
        <taxon>Archaea</taxon>
        <taxon>Methanobacteriati</taxon>
        <taxon>Methanobacteriota</taxon>
        <taxon>Stenosarchaea group</taxon>
        <taxon>Halobacteria</taxon>
        <taxon>Halobacteriales</taxon>
        <taxon>Haladaptataceae</taxon>
        <taxon>Halorussus</taxon>
    </lineage>
</organism>
<dbReference type="RefSeq" id="WP_248649588.1">
    <property type="nucleotide sequence ID" value="NZ_CP096659.1"/>
</dbReference>
<dbReference type="KEGG" id="halx:M0R89_13410"/>
<evidence type="ECO:0000256" key="1">
    <source>
        <dbReference type="SAM" id="MobiDB-lite"/>
    </source>
</evidence>
<feature type="region of interest" description="Disordered" evidence="1">
    <location>
        <begin position="1"/>
        <end position="24"/>
    </location>
</feature>
<reference evidence="2 3" key="1">
    <citation type="submission" date="2022-04" db="EMBL/GenBank/DDBJ databases">
        <title>Diverse halophilic archaea isolated from saline environments.</title>
        <authorList>
            <person name="Cui H.-L."/>
        </authorList>
    </citation>
    <scope>NUCLEOTIDE SEQUENCE [LARGE SCALE GENOMIC DNA]</scope>
    <source>
        <strain evidence="2 3">XZYJT49</strain>
    </source>
</reference>
<evidence type="ECO:0000313" key="3">
    <source>
        <dbReference type="Proteomes" id="UP000830729"/>
    </source>
</evidence>
<keyword evidence="3" id="KW-1185">Reference proteome</keyword>
<dbReference type="Proteomes" id="UP000830729">
    <property type="component" value="Chromosome"/>
</dbReference>
<name>A0A8U0HR54_9EURY</name>
<dbReference type="AlphaFoldDB" id="A0A8U0HR54"/>
<evidence type="ECO:0000313" key="2">
    <source>
        <dbReference type="EMBL" id="UPV73535.1"/>
    </source>
</evidence>
<accession>A0A8U0HR54</accession>
<protein>
    <submittedName>
        <fullName evidence="2">Uncharacterized protein</fullName>
    </submittedName>
</protein>
<dbReference type="GeneID" id="72186215"/>
<proteinExistence type="predicted"/>
<sequence>MTIESAMDRIEEADDSRTDADDREQQYEMYRKTFRALEDIEPDDDDEGIAVVADWIVEQLETTGKRPGSRPVRRRARKFCNRNGYDVSDNDWLGS</sequence>